<gene>
    <name evidence="2" type="ORF">AQUCO_05900011v1</name>
</gene>
<sequence length="185" mass="21663">MVGAVVLLEVEKNTNPKNTQSRKRRRRRRSGREYEIKKKNKNKKKDSKGERNEINNNGDSKNVVENASSMFVIMEILSAYFDRRCQVLLEEYKRLLSDFLQLNTEKQTVLIKLGKELESWEEDVLSVDLSNRFVSSILKIKGDEERAFNVTRPKLKELKETCHLGYQIEMIRCIALRKILLSGKK</sequence>
<feature type="compositionally biased region" description="Basic residues" evidence="1">
    <location>
        <begin position="20"/>
        <end position="30"/>
    </location>
</feature>
<dbReference type="Proteomes" id="UP000230069">
    <property type="component" value="Unassembled WGS sequence"/>
</dbReference>
<dbReference type="InParanoid" id="A0A2G5CDZ4"/>
<reference evidence="2 3" key="1">
    <citation type="submission" date="2017-09" db="EMBL/GenBank/DDBJ databases">
        <title>WGS assembly of Aquilegia coerulea Goldsmith.</title>
        <authorList>
            <person name="Hodges S."/>
            <person name="Kramer E."/>
            <person name="Nordborg M."/>
            <person name="Tomkins J."/>
            <person name="Borevitz J."/>
            <person name="Derieg N."/>
            <person name="Yan J."/>
            <person name="Mihaltcheva S."/>
            <person name="Hayes R.D."/>
            <person name="Rokhsar D."/>
        </authorList>
    </citation>
    <scope>NUCLEOTIDE SEQUENCE [LARGE SCALE GENOMIC DNA]</scope>
    <source>
        <strain evidence="3">cv. Goldsmith</strain>
    </source>
</reference>
<feature type="region of interest" description="Disordered" evidence="1">
    <location>
        <begin position="11"/>
        <end position="61"/>
    </location>
</feature>
<dbReference type="EMBL" id="KZ305076">
    <property type="protein sequence ID" value="PIA29498.1"/>
    <property type="molecule type" value="Genomic_DNA"/>
</dbReference>
<dbReference type="AlphaFoldDB" id="A0A2G5CDZ4"/>
<evidence type="ECO:0000313" key="2">
    <source>
        <dbReference type="EMBL" id="PIA29498.1"/>
    </source>
</evidence>
<protein>
    <submittedName>
        <fullName evidence="2">Uncharacterized protein</fullName>
    </submittedName>
</protein>
<organism evidence="2 3">
    <name type="scientific">Aquilegia coerulea</name>
    <name type="common">Rocky mountain columbine</name>
    <dbReference type="NCBI Taxonomy" id="218851"/>
    <lineage>
        <taxon>Eukaryota</taxon>
        <taxon>Viridiplantae</taxon>
        <taxon>Streptophyta</taxon>
        <taxon>Embryophyta</taxon>
        <taxon>Tracheophyta</taxon>
        <taxon>Spermatophyta</taxon>
        <taxon>Magnoliopsida</taxon>
        <taxon>Ranunculales</taxon>
        <taxon>Ranunculaceae</taxon>
        <taxon>Thalictroideae</taxon>
        <taxon>Aquilegia</taxon>
    </lineage>
</organism>
<accession>A0A2G5CDZ4</accession>
<evidence type="ECO:0000313" key="3">
    <source>
        <dbReference type="Proteomes" id="UP000230069"/>
    </source>
</evidence>
<evidence type="ECO:0000256" key="1">
    <source>
        <dbReference type="SAM" id="MobiDB-lite"/>
    </source>
</evidence>
<name>A0A2G5CDZ4_AQUCA</name>
<proteinExistence type="predicted"/>
<keyword evidence="3" id="KW-1185">Reference proteome</keyword>